<accession>A0A8X6XRX8</accession>
<comment type="caution">
    <text evidence="2">The sequence shown here is derived from an EMBL/GenBank/DDBJ whole genome shotgun (WGS) entry which is preliminary data.</text>
</comment>
<sequence>MNLRETYRNKCHEWKYRKLKEESSNSIFAEAKRSQLNQVTNINSGNRNGSPDEEREETNSSSRSVFPEYDISRPMLSYWHRHHYELRKLDPEHRLTEPLLRVLKPRRRPTV</sequence>
<keyword evidence="3" id="KW-1185">Reference proteome</keyword>
<protein>
    <submittedName>
        <fullName evidence="2">Uncharacterized protein</fullName>
    </submittedName>
</protein>
<evidence type="ECO:0000256" key="1">
    <source>
        <dbReference type="SAM" id="MobiDB-lite"/>
    </source>
</evidence>
<feature type="compositionally biased region" description="Polar residues" evidence="1">
    <location>
        <begin position="37"/>
        <end position="49"/>
    </location>
</feature>
<dbReference type="OrthoDB" id="10452665at2759"/>
<name>A0A8X6XRX8_9ARAC</name>
<dbReference type="AlphaFoldDB" id="A0A8X6XRX8"/>
<gene>
    <name evidence="2" type="ORF">TNIN_243061</name>
</gene>
<reference evidence="2" key="1">
    <citation type="submission" date="2020-08" db="EMBL/GenBank/DDBJ databases">
        <title>Multicomponent nature underlies the extraordinary mechanical properties of spider dragline silk.</title>
        <authorList>
            <person name="Kono N."/>
            <person name="Nakamura H."/>
            <person name="Mori M."/>
            <person name="Yoshida Y."/>
            <person name="Ohtoshi R."/>
            <person name="Malay A.D."/>
            <person name="Moran D.A.P."/>
            <person name="Tomita M."/>
            <person name="Numata K."/>
            <person name="Arakawa K."/>
        </authorList>
    </citation>
    <scope>NUCLEOTIDE SEQUENCE</scope>
</reference>
<evidence type="ECO:0000313" key="3">
    <source>
        <dbReference type="Proteomes" id="UP000886998"/>
    </source>
</evidence>
<organism evidence="2 3">
    <name type="scientific">Trichonephila inaurata madagascariensis</name>
    <dbReference type="NCBI Taxonomy" id="2747483"/>
    <lineage>
        <taxon>Eukaryota</taxon>
        <taxon>Metazoa</taxon>
        <taxon>Ecdysozoa</taxon>
        <taxon>Arthropoda</taxon>
        <taxon>Chelicerata</taxon>
        <taxon>Arachnida</taxon>
        <taxon>Araneae</taxon>
        <taxon>Araneomorphae</taxon>
        <taxon>Entelegynae</taxon>
        <taxon>Araneoidea</taxon>
        <taxon>Nephilidae</taxon>
        <taxon>Trichonephila</taxon>
        <taxon>Trichonephila inaurata</taxon>
    </lineage>
</organism>
<feature type="region of interest" description="Disordered" evidence="1">
    <location>
        <begin position="37"/>
        <end position="66"/>
    </location>
</feature>
<dbReference type="Proteomes" id="UP000886998">
    <property type="component" value="Unassembled WGS sequence"/>
</dbReference>
<dbReference type="EMBL" id="BMAV01011557">
    <property type="protein sequence ID" value="GFY57524.1"/>
    <property type="molecule type" value="Genomic_DNA"/>
</dbReference>
<evidence type="ECO:0000313" key="2">
    <source>
        <dbReference type="EMBL" id="GFY57524.1"/>
    </source>
</evidence>
<proteinExistence type="predicted"/>